<evidence type="ECO:0000256" key="5">
    <source>
        <dbReference type="ARBA" id="ARBA00023002"/>
    </source>
</evidence>
<reference evidence="6 7" key="1">
    <citation type="submission" date="2014-02" db="EMBL/GenBank/DDBJ databases">
        <authorList>
            <person name="Manrique M."/>
        </authorList>
    </citation>
    <scope>NUCLEOTIDE SEQUENCE [LARGE SCALE GENOMIC DNA]</scope>
    <source>
        <strain evidence="6 7">LMG17956</strain>
    </source>
</reference>
<evidence type="ECO:0000256" key="1">
    <source>
        <dbReference type="ARBA" id="ARBA00003535"/>
    </source>
</evidence>
<dbReference type="EMBL" id="CCBC010000196">
    <property type="protein sequence ID" value="CDO18533.1"/>
    <property type="molecule type" value="Genomic_DNA"/>
</dbReference>
<reference evidence="6 7" key="2">
    <citation type="submission" date="2014-05" db="EMBL/GenBank/DDBJ databases">
        <title>Genome sequence of Streptococcus gallolyticus.</title>
        <authorList>
            <person name="Del Campo R."/>
        </authorList>
    </citation>
    <scope>NUCLEOTIDE SEQUENCE [LARGE SCALE GENOMIC DNA]</scope>
    <source>
        <strain evidence="6 7">LMG17956</strain>
    </source>
</reference>
<keyword evidence="6" id="KW-0223">Dioxygenase</keyword>
<keyword evidence="5" id="KW-0560">Oxidoreductase</keyword>
<accession>A0A060RL76</accession>
<keyword evidence="4" id="KW-0288">FMN</keyword>
<gene>
    <name evidence="6" type="ORF">BN963_SGAL_01732</name>
</gene>
<dbReference type="PANTHER" id="PTHR32332:SF20">
    <property type="entry name" value="2-NITROPROPANE DIOXYGENASE-LIKE PROTEIN"/>
    <property type="match status" value="1"/>
</dbReference>
<protein>
    <recommendedName>
        <fullName evidence="2">Probable nitronate monooxygenase</fullName>
    </recommendedName>
</protein>
<sequence>MKTRITELLNIKYPIFQGGMAWVADGDLAGAVSNAGGLGIIGGGNAPKEVVKANIDKVKEITDKPFGVNIMLLSPFVDDIVDLVIEEGVKVVTTGAGNPGKYMERFHEAGITVIPVVPSVALAKRMEKLGADAVIAEGMEAGGHIGKLTTMTLVRQVVDAVNIPVIGAGGVGDGRGAAAIFMLGAEAIQVGTRFAVSKESNAHQNFKDKILKAKDIDTVISASVVGHPVRAVKNKLTTSYAHAEKDFLAGRKTAEDIEVLGAGALRNAVVDGDVVTGSVMAGQISGLIRKEETCEEILKDLYYGAQEVILEEAKRWSD</sequence>
<dbReference type="NCBIfam" id="TIGR03151">
    <property type="entry name" value="enACPred_II"/>
    <property type="match status" value="1"/>
</dbReference>
<name>A0A060RL76_9STRE</name>
<evidence type="ECO:0000256" key="3">
    <source>
        <dbReference type="ARBA" id="ARBA00022630"/>
    </source>
</evidence>
<comment type="function">
    <text evidence="1">Nitronate monooxygenase that uses molecular oxygen to catalyze the oxidative denitrification of alkyl nitronates. Acts on propionate 3-nitronate (P3N), the presumed physiological substrate. Probably functions in the detoxification of P3N, a metabolic poison produced by plants and fungi as a defense mechanism.</text>
</comment>
<proteinExistence type="predicted"/>
<dbReference type="SUPFAM" id="SSF51412">
    <property type="entry name" value="Inosine monophosphate dehydrogenase (IMPDH)"/>
    <property type="match status" value="1"/>
</dbReference>
<organism evidence="6 7">
    <name type="scientific">Streptococcus gallolyticus</name>
    <dbReference type="NCBI Taxonomy" id="315405"/>
    <lineage>
        <taxon>Bacteria</taxon>
        <taxon>Bacillati</taxon>
        <taxon>Bacillota</taxon>
        <taxon>Bacilli</taxon>
        <taxon>Lactobacillales</taxon>
        <taxon>Streptococcaceae</taxon>
        <taxon>Streptococcus</taxon>
    </lineage>
</organism>
<evidence type="ECO:0000256" key="2">
    <source>
        <dbReference type="ARBA" id="ARBA00013457"/>
    </source>
</evidence>
<dbReference type="AlphaFoldDB" id="A0A060RL76"/>
<dbReference type="GO" id="GO:0018580">
    <property type="term" value="F:nitronate monooxygenase activity"/>
    <property type="evidence" value="ECO:0007669"/>
    <property type="project" value="InterPro"/>
</dbReference>
<evidence type="ECO:0000313" key="7">
    <source>
        <dbReference type="Proteomes" id="UP000027584"/>
    </source>
</evidence>
<dbReference type="Gene3D" id="3.20.20.70">
    <property type="entry name" value="Aldolase class I"/>
    <property type="match status" value="1"/>
</dbReference>
<dbReference type="Proteomes" id="UP000027584">
    <property type="component" value="Unassembled WGS sequence"/>
</dbReference>
<evidence type="ECO:0000313" key="6">
    <source>
        <dbReference type="EMBL" id="CDO18533.1"/>
    </source>
</evidence>
<dbReference type="InterPro" id="IPR004136">
    <property type="entry name" value="NMO"/>
</dbReference>
<dbReference type="GO" id="GO:0051213">
    <property type="term" value="F:dioxygenase activity"/>
    <property type="evidence" value="ECO:0007669"/>
    <property type="project" value="UniProtKB-KW"/>
</dbReference>
<dbReference type="InterPro" id="IPR013785">
    <property type="entry name" value="Aldolase_TIM"/>
</dbReference>
<evidence type="ECO:0000256" key="4">
    <source>
        <dbReference type="ARBA" id="ARBA00022643"/>
    </source>
</evidence>
<dbReference type="InterPro" id="IPR017569">
    <property type="entry name" value="Enoyl_ACP_red-II_put"/>
</dbReference>
<keyword evidence="3" id="KW-0285">Flavoprotein</keyword>
<dbReference type="CDD" id="cd04730">
    <property type="entry name" value="NPD_like"/>
    <property type="match status" value="1"/>
</dbReference>
<comment type="caution">
    <text evidence="6">The sequence shown here is derived from an EMBL/GenBank/DDBJ whole genome shotgun (WGS) entry which is preliminary data.</text>
</comment>
<dbReference type="PANTHER" id="PTHR32332">
    <property type="entry name" value="2-NITROPROPANE DIOXYGENASE"/>
    <property type="match status" value="1"/>
</dbReference>
<dbReference type="Pfam" id="PF03060">
    <property type="entry name" value="NMO"/>
    <property type="match status" value="1"/>
</dbReference>